<dbReference type="Proteomes" id="UP001229486">
    <property type="component" value="Unassembled WGS sequence"/>
</dbReference>
<name>A0AB73IC49_9BURK</name>
<comment type="caution">
    <text evidence="1">The sequence shown here is derived from an EMBL/GenBank/DDBJ whole genome shotgun (WGS) entry which is preliminary data.</text>
</comment>
<evidence type="ECO:0000313" key="2">
    <source>
        <dbReference type="Proteomes" id="UP001229486"/>
    </source>
</evidence>
<dbReference type="AlphaFoldDB" id="A0AB73IC49"/>
<accession>A0AB73IC49</accession>
<organism evidence="1 2">
    <name type="scientific">Paraburkholderia caledonica</name>
    <dbReference type="NCBI Taxonomy" id="134536"/>
    <lineage>
        <taxon>Bacteria</taxon>
        <taxon>Pseudomonadati</taxon>
        <taxon>Pseudomonadota</taxon>
        <taxon>Betaproteobacteria</taxon>
        <taxon>Burkholderiales</taxon>
        <taxon>Burkholderiaceae</taxon>
        <taxon>Paraburkholderia</taxon>
    </lineage>
</organism>
<dbReference type="EMBL" id="JAURTK010000002">
    <property type="protein sequence ID" value="MDP9645857.1"/>
    <property type="molecule type" value="Genomic_DNA"/>
</dbReference>
<reference evidence="1" key="1">
    <citation type="submission" date="2023-07" db="EMBL/GenBank/DDBJ databases">
        <title>Sorghum-associated microbial communities from plants grown in Nebraska, USA.</title>
        <authorList>
            <person name="Schachtman D."/>
        </authorList>
    </citation>
    <scope>NUCLEOTIDE SEQUENCE</scope>
    <source>
        <strain evidence="1">DS1061</strain>
    </source>
</reference>
<dbReference type="RefSeq" id="WP_392392925.1">
    <property type="nucleotide sequence ID" value="NZ_JAURTK010000002.1"/>
</dbReference>
<evidence type="ECO:0000313" key="1">
    <source>
        <dbReference type="EMBL" id="MDP9645857.1"/>
    </source>
</evidence>
<proteinExistence type="predicted"/>
<gene>
    <name evidence="1" type="ORF">J2793_001290</name>
</gene>
<protein>
    <submittedName>
        <fullName evidence="1">Uncharacterized protein</fullName>
    </submittedName>
</protein>
<sequence length="106" mass="11565">MRFHIHCVRGETLEMVGDPVEMPNNCGETFVVHFNPFFDPSIVQMGVLFDVDAERFRVTHVGTGFRVAGGDTIDEAIGLATAKMKDKGEDAVRAVIQRAKASLATA</sequence>